<evidence type="ECO:0000313" key="4">
    <source>
        <dbReference type="EMBL" id="PWF26665.1"/>
    </source>
</evidence>
<dbReference type="OrthoDB" id="9806150at2"/>
<evidence type="ECO:0000256" key="2">
    <source>
        <dbReference type="ARBA" id="ARBA00022801"/>
    </source>
</evidence>
<dbReference type="CDD" id="cd24158">
    <property type="entry name" value="NUDIX_ADPRase_Rv1700"/>
    <property type="match status" value="1"/>
</dbReference>
<dbReference type="GO" id="GO:0006753">
    <property type="term" value="P:nucleoside phosphate metabolic process"/>
    <property type="evidence" value="ECO:0007669"/>
    <property type="project" value="TreeGrafter"/>
</dbReference>
<dbReference type="RefSeq" id="WP_109093311.1">
    <property type="nucleotide sequence ID" value="NZ_CAMELQ010000008.1"/>
</dbReference>
<name>A0A2V1K5R8_9ACTO</name>
<gene>
    <name evidence="4" type="ORF">DD236_05085</name>
</gene>
<comment type="cofactor">
    <cofactor evidence="1">
        <name>Mg(2+)</name>
        <dbReference type="ChEBI" id="CHEBI:18420"/>
    </cofactor>
</comment>
<dbReference type="PANTHER" id="PTHR11839">
    <property type="entry name" value="UDP/ADP-SUGAR PYROPHOSPHATASE"/>
    <property type="match status" value="1"/>
</dbReference>
<dbReference type="GO" id="GO:0019693">
    <property type="term" value="P:ribose phosphate metabolic process"/>
    <property type="evidence" value="ECO:0007669"/>
    <property type="project" value="TreeGrafter"/>
</dbReference>
<evidence type="ECO:0000313" key="5">
    <source>
        <dbReference type="Proteomes" id="UP000245283"/>
    </source>
</evidence>
<feature type="domain" description="Nudix hydrolase" evidence="3">
    <location>
        <begin position="49"/>
        <end position="184"/>
    </location>
</feature>
<dbReference type="GO" id="GO:0016787">
    <property type="term" value="F:hydrolase activity"/>
    <property type="evidence" value="ECO:0007669"/>
    <property type="project" value="UniProtKB-KW"/>
</dbReference>
<comment type="caution">
    <text evidence="4">The sequence shown here is derived from an EMBL/GenBank/DDBJ whole genome shotgun (WGS) entry which is preliminary data.</text>
</comment>
<dbReference type="Pfam" id="PF00293">
    <property type="entry name" value="NUDIX"/>
    <property type="match status" value="1"/>
</dbReference>
<protein>
    <submittedName>
        <fullName evidence="4">ADP-ribose pyrophosphatase</fullName>
    </submittedName>
</protein>
<keyword evidence="2" id="KW-0378">Hydrolase</keyword>
<dbReference type="Proteomes" id="UP000245283">
    <property type="component" value="Unassembled WGS sequence"/>
</dbReference>
<evidence type="ECO:0000256" key="1">
    <source>
        <dbReference type="ARBA" id="ARBA00001946"/>
    </source>
</evidence>
<dbReference type="GO" id="GO:0005829">
    <property type="term" value="C:cytosol"/>
    <property type="evidence" value="ECO:0007669"/>
    <property type="project" value="TreeGrafter"/>
</dbReference>
<sequence>MTELVDVRDDEHARLVRSSEHYHGHILDVVADDIELASTGASITREYIRHDDAVGILAVRDGAAGEEVLLIRQYRHPVRSLLWEIPAGLLDIEGEDKAVAAARELGEETDYEAESLTPLASFYTSPGCSDELLHVYLARGVSPSLSNFAREDEEAEIETHWFPFEDVAAAVLAGKLHSPSLVVAVLAYATNR</sequence>
<dbReference type="SUPFAM" id="SSF55811">
    <property type="entry name" value="Nudix"/>
    <property type="match status" value="1"/>
</dbReference>
<dbReference type="PROSITE" id="PS51462">
    <property type="entry name" value="NUDIX"/>
    <property type="match status" value="1"/>
</dbReference>
<dbReference type="InterPro" id="IPR000086">
    <property type="entry name" value="NUDIX_hydrolase_dom"/>
</dbReference>
<dbReference type="PANTHER" id="PTHR11839:SF18">
    <property type="entry name" value="NUDIX HYDROLASE DOMAIN-CONTAINING PROTEIN"/>
    <property type="match status" value="1"/>
</dbReference>
<dbReference type="InterPro" id="IPR015797">
    <property type="entry name" value="NUDIX_hydrolase-like_dom_sf"/>
</dbReference>
<dbReference type="EMBL" id="QETB01000002">
    <property type="protein sequence ID" value="PWF26665.1"/>
    <property type="molecule type" value="Genomic_DNA"/>
</dbReference>
<organism evidence="4 5">
    <name type="scientific">Ancrocorticia populi</name>
    <dbReference type="NCBI Taxonomy" id="2175228"/>
    <lineage>
        <taxon>Bacteria</taxon>
        <taxon>Bacillati</taxon>
        <taxon>Actinomycetota</taxon>
        <taxon>Actinomycetes</taxon>
        <taxon>Actinomycetales</taxon>
        <taxon>Actinomycetaceae</taxon>
        <taxon>Ancrocorticia</taxon>
    </lineage>
</organism>
<proteinExistence type="predicted"/>
<accession>A0A2V1K5R8</accession>
<keyword evidence="5" id="KW-1185">Reference proteome</keyword>
<evidence type="ECO:0000259" key="3">
    <source>
        <dbReference type="PROSITE" id="PS51462"/>
    </source>
</evidence>
<dbReference type="AlphaFoldDB" id="A0A2V1K5R8"/>
<dbReference type="Gene3D" id="3.90.79.10">
    <property type="entry name" value="Nucleoside Triphosphate Pyrophosphohydrolase"/>
    <property type="match status" value="1"/>
</dbReference>
<reference evidence="5" key="1">
    <citation type="submission" date="2018-05" db="EMBL/GenBank/DDBJ databases">
        <authorList>
            <person name="Li Y."/>
        </authorList>
    </citation>
    <scope>NUCLEOTIDE SEQUENCE [LARGE SCALE GENOMIC DNA]</scope>
    <source>
        <strain evidence="5">sk1b4</strain>
    </source>
</reference>